<dbReference type="WBParaSite" id="nRc.2.0.1.t03864-RA">
    <property type="protein sequence ID" value="nRc.2.0.1.t03864-RA"/>
    <property type="gene ID" value="nRc.2.0.1.g03864"/>
</dbReference>
<dbReference type="AlphaFoldDB" id="A0A915HQ68"/>
<accession>A0A915HQ68</accession>
<evidence type="ECO:0000313" key="2">
    <source>
        <dbReference type="WBParaSite" id="nRc.2.0.1.t03864-RA"/>
    </source>
</evidence>
<protein>
    <submittedName>
        <fullName evidence="2">Uncharacterized protein</fullName>
    </submittedName>
</protein>
<proteinExistence type="predicted"/>
<reference evidence="2" key="1">
    <citation type="submission" date="2022-11" db="UniProtKB">
        <authorList>
            <consortium name="WormBaseParasite"/>
        </authorList>
    </citation>
    <scope>IDENTIFICATION</scope>
</reference>
<name>A0A915HQ68_ROMCU</name>
<sequence>MARLTAHIAGLTAQQMGPALRNPTPPMQQWAHVQNAGDPQSGAHLQMSSYHGCCTHNDASCQAQCPNSPGPSNAAATNTDCCYFCQRRAHPTDRCDRPCPHYYQICVHRATACRNRNLTVPAAAVVSAPALTPALPPPPLKYVTPVTVNPSRTPKMTGHVSVVASYRPMEDSLFITDVMRAVWSTDLAKKYQHLPWALLKELFVVEGLTATNVVLSAPAALRILGSQVARQALQFIANGTIQATAVDKILLNGELSSPAVNPVCRAVEQVSPNAQPPAVVAVLPSTTTTGAQMLAAIAQQQPVAAVTNSRTEVANTFGETLRSINNDISIIEALPFPMATALQSPKIGVLREVYPCRGLVIDFPSKEPISSEDDN</sequence>
<evidence type="ECO:0000313" key="1">
    <source>
        <dbReference type="Proteomes" id="UP000887565"/>
    </source>
</evidence>
<keyword evidence="1" id="KW-1185">Reference proteome</keyword>
<organism evidence="1 2">
    <name type="scientific">Romanomermis culicivorax</name>
    <name type="common">Nematode worm</name>
    <dbReference type="NCBI Taxonomy" id="13658"/>
    <lineage>
        <taxon>Eukaryota</taxon>
        <taxon>Metazoa</taxon>
        <taxon>Ecdysozoa</taxon>
        <taxon>Nematoda</taxon>
        <taxon>Enoplea</taxon>
        <taxon>Dorylaimia</taxon>
        <taxon>Mermithida</taxon>
        <taxon>Mermithoidea</taxon>
        <taxon>Mermithidae</taxon>
        <taxon>Romanomermis</taxon>
    </lineage>
</organism>
<dbReference type="Proteomes" id="UP000887565">
    <property type="component" value="Unplaced"/>
</dbReference>